<dbReference type="InterPro" id="IPR036695">
    <property type="entry name" value="Arg-tRNA-synth_N_sf"/>
</dbReference>
<dbReference type="FunFam" id="3.40.50.620:FF:000062">
    <property type="entry name" value="Arginine--tRNA ligase"/>
    <property type="match status" value="1"/>
</dbReference>
<dbReference type="Pfam" id="PF00750">
    <property type="entry name" value="tRNA-synt_1d"/>
    <property type="match status" value="1"/>
</dbReference>
<dbReference type="NCBIfam" id="TIGR00456">
    <property type="entry name" value="argS"/>
    <property type="match status" value="1"/>
</dbReference>
<keyword evidence="7 11" id="KW-0067">ATP-binding</keyword>
<evidence type="ECO:0000256" key="6">
    <source>
        <dbReference type="ARBA" id="ARBA00022741"/>
    </source>
</evidence>
<comment type="catalytic activity">
    <reaction evidence="10 11">
        <text>tRNA(Arg) + L-arginine + ATP = L-arginyl-tRNA(Arg) + AMP + diphosphate</text>
        <dbReference type="Rhea" id="RHEA:20301"/>
        <dbReference type="Rhea" id="RHEA-COMP:9658"/>
        <dbReference type="Rhea" id="RHEA-COMP:9673"/>
        <dbReference type="ChEBI" id="CHEBI:30616"/>
        <dbReference type="ChEBI" id="CHEBI:32682"/>
        <dbReference type="ChEBI" id="CHEBI:33019"/>
        <dbReference type="ChEBI" id="CHEBI:78442"/>
        <dbReference type="ChEBI" id="CHEBI:78513"/>
        <dbReference type="ChEBI" id="CHEBI:456215"/>
        <dbReference type="EC" id="6.1.1.19"/>
    </reaction>
</comment>
<keyword evidence="6 11" id="KW-0547">Nucleotide-binding</keyword>
<dbReference type="SUPFAM" id="SSF52374">
    <property type="entry name" value="Nucleotidylyl transferase"/>
    <property type="match status" value="1"/>
</dbReference>
<dbReference type="InterPro" id="IPR005148">
    <property type="entry name" value="Arg-tRNA-synth_N"/>
</dbReference>
<dbReference type="EMBL" id="PFMR01000022">
    <property type="protein sequence ID" value="PIZ18202.1"/>
    <property type="molecule type" value="Genomic_DNA"/>
</dbReference>
<evidence type="ECO:0000256" key="9">
    <source>
        <dbReference type="ARBA" id="ARBA00023146"/>
    </source>
</evidence>
<dbReference type="GO" id="GO:0006420">
    <property type="term" value="P:arginyl-tRNA aminoacylation"/>
    <property type="evidence" value="ECO:0007669"/>
    <property type="project" value="UniProtKB-UniRule"/>
</dbReference>
<evidence type="ECO:0000256" key="10">
    <source>
        <dbReference type="ARBA" id="ARBA00049339"/>
    </source>
</evidence>
<evidence type="ECO:0000256" key="2">
    <source>
        <dbReference type="ARBA" id="ARBA00005594"/>
    </source>
</evidence>
<dbReference type="CDD" id="cd00671">
    <property type="entry name" value="ArgRS_core"/>
    <property type="match status" value="1"/>
</dbReference>
<evidence type="ECO:0000313" key="15">
    <source>
        <dbReference type="EMBL" id="PIZ18202.1"/>
    </source>
</evidence>
<dbReference type="InterPro" id="IPR009080">
    <property type="entry name" value="tRNAsynth_Ia_anticodon-bd"/>
</dbReference>
<keyword evidence="8 11" id="KW-0648">Protein biosynthesis</keyword>
<evidence type="ECO:0000256" key="3">
    <source>
        <dbReference type="ARBA" id="ARBA00011245"/>
    </source>
</evidence>
<dbReference type="SMART" id="SM01016">
    <property type="entry name" value="Arg_tRNA_synt_N"/>
    <property type="match status" value="1"/>
</dbReference>
<dbReference type="Pfam" id="PF03485">
    <property type="entry name" value="Arg_tRNA_synt_N"/>
    <property type="match status" value="1"/>
</dbReference>
<proteinExistence type="inferred from homology"/>
<sequence>MLKKKLSRMIQSAVGKAIASGSLKIDKLPSLTIEVPKNREHGDLCSSVSFNLAKQTGRQPEEIAGVILDCLETGDGGSVKFIKKKEIAGRGFLNFFIDESYLRQNLLEIVSEGGGYGSSDSGKGKKIQVEFASVGPTGPIHIGHARGAVVGDALGNILKKSGYETVKEYYVNDVGTQIDILGKSLKARYCELCGLAPAIVENGYEGEYLKDIAGRLKEKHGSGCLEKPPDFFSGFAVEQILECIKKDLSDFGVVFDSWVTESSLYSTGKVAKAIDTLKEKGFTSLKDGALWFNLRQDKGAEEGQEDRENVLVRSTGTPTYFASDIAYHSDKYNRNFDAIIDIWGQDHHGHVQRVRNAVSALGYDPSKLEIILYQLVSLSRKGSPVRMSTRRGEFITLREVMEEVGSETIRFFFLMRKSSSHLNFDLELAKEQSMESPVYYVQYAHARICSIFNEASNKELQIAKCPKGIHSDKLQNANLELLKDDIEIQIMKRLAFFPDEIAEMAVSREPHGLTVYAQEIAGLFHRFYTDHRVISDDRDLTLARLTLVKAIQTVLAGSFGLMGISPKEKM</sequence>
<dbReference type="InterPro" id="IPR001412">
    <property type="entry name" value="aa-tRNA-synth_I_CS"/>
</dbReference>
<comment type="caution">
    <text evidence="11">Lacks conserved residue(s) required for the propagation of feature annotation.</text>
</comment>
<dbReference type="InterPro" id="IPR014729">
    <property type="entry name" value="Rossmann-like_a/b/a_fold"/>
</dbReference>
<dbReference type="Gene3D" id="1.10.730.10">
    <property type="entry name" value="Isoleucyl-tRNA Synthetase, Domain 1"/>
    <property type="match status" value="1"/>
</dbReference>
<dbReference type="SMART" id="SM00836">
    <property type="entry name" value="DALR_1"/>
    <property type="match status" value="1"/>
</dbReference>
<dbReference type="PANTHER" id="PTHR11956:SF5">
    <property type="entry name" value="ARGININE--TRNA LIGASE, CYTOPLASMIC"/>
    <property type="match status" value="1"/>
</dbReference>
<dbReference type="GO" id="GO:0004814">
    <property type="term" value="F:arginine-tRNA ligase activity"/>
    <property type="evidence" value="ECO:0007669"/>
    <property type="project" value="UniProtKB-UniRule"/>
</dbReference>
<evidence type="ECO:0000256" key="1">
    <source>
        <dbReference type="ARBA" id="ARBA00004496"/>
    </source>
</evidence>
<dbReference type="GO" id="GO:0005737">
    <property type="term" value="C:cytoplasm"/>
    <property type="evidence" value="ECO:0007669"/>
    <property type="project" value="UniProtKB-SubCell"/>
</dbReference>
<feature type="domain" description="DALR anticodon binding" evidence="13">
    <location>
        <begin position="441"/>
        <end position="570"/>
    </location>
</feature>
<comment type="similarity">
    <text evidence="2 11 12">Belongs to the class-I aminoacyl-tRNA synthetase family.</text>
</comment>
<comment type="subcellular location">
    <subcellularLocation>
        <location evidence="1 11">Cytoplasm</location>
    </subcellularLocation>
</comment>
<dbReference type="AlphaFoldDB" id="A0A2M7SF94"/>
<keyword evidence="4 11" id="KW-0963">Cytoplasm</keyword>
<dbReference type="PANTHER" id="PTHR11956">
    <property type="entry name" value="ARGINYL-TRNA SYNTHETASE"/>
    <property type="match status" value="1"/>
</dbReference>
<evidence type="ECO:0000259" key="14">
    <source>
        <dbReference type="SMART" id="SM01016"/>
    </source>
</evidence>
<evidence type="ECO:0000259" key="13">
    <source>
        <dbReference type="SMART" id="SM00836"/>
    </source>
</evidence>
<evidence type="ECO:0000256" key="12">
    <source>
        <dbReference type="RuleBase" id="RU363038"/>
    </source>
</evidence>
<dbReference type="PRINTS" id="PR01038">
    <property type="entry name" value="TRNASYNTHARG"/>
</dbReference>
<comment type="caution">
    <text evidence="15">The sequence shown here is derived from an EMBL/GenBank/DDBJ whole genome shotgun (WGS) entry which is preliminary data.</text>
</comment>
<dbReference type="InterPro" id="IPR001278">
    <property type="entry name" value="Arg-tRNA-ligase"/>
</dbReference>
<evidence type="ECO:0000256" key="8">
    <source>
        <dbReference type="ARBA" id="ARBA00022917"/>
    </source>
</evidence>
<dbReference type="EC" id="6.1.1.19" evidence="11"/>
<dbReference type="GO" id="GO:0005524">
    <property type="term" value="F:ATP binding"/>
    <property type="evidence" value="ECO:0007669"/>
    <property type="project" value="UniProtKB-UniRule"/>
</dbReference>
<dbReference type="Proteomes" id="UP000229307">
    <property type="component" value="Unassembled WGS sequence"/>
</dbReference>
<comment type="subunit">
    <text evidence="3 11">Monomer.</text>
</comment>
<evidence type="ECO:0000256" key="7">
    <source>
        <dbReference type="ARBA" id="ARBA00022840"/>
    </source>
</evidence>
<dbReference type="FunFam" id="1.10.730.10:FF:000008">
    <property type="entry name" value="Arginine--tRNA ligase"/>
    <property type="match status" value="1"/>
</dbReference>
<dbReference type="Gene3D" id="3.30.1360.70">
    <property type="entry name" value="Arginyl tRNA synthetase N-terminal domain"/>
    <property type="match status" value="1"/>
</dbReference>
<organism evidence="15 16">
    <name type="scientific">Candidatus Desantisbacteria bacterium CG_4_10_14_0_8_um_filter_48_22</name>
    <dbReference type="NCBI Taxonomy" id="1974543"/>
    <lineage>
        <taxon>Bacteria</taxon>
        <taxon>Candidatus Desantisiibacteriota</taxon>
    </lineage>
</organism>
<dbReference type="Gene3D" id="3.40.50.620">
    <property type="entry name" value="HUPs"/>
    <property type="match status" value="1"/>
</dbReference>
<feature type="domain" description="Arginyl tRNA synthetase N-terminal" evidence="14">
    <location>
        <begin position="4"/>
        <end position="97"/>
    </location>
</feature>
<evidence type="ECO:0000313" key="16">
    <source>
        <dbReference type="Proteomes" id="UP000229307"/>
    </source>
</evidence>
<accession>A0A2M7SF94</accession>
<evidence type="ECO:0000256" key="11">
    <source>
        <dbReference type="HAMAP-Rule" id="MF_00123"/>
    </source>
</evidence>
<evidence type="ECO:0000256" key="5">
    <source>
        <dbReference type="ARBA" id="ARBA00022598"/>
    </source>
</evidence>
<keyword evidence="5 11" id="KW-0436">Ligase</keyword>
<dbReference type="PROSITE" id="PS00178">
    <property type="entry name" value="AA_TRNA_LIGASE_I"/>
    <property type="match status" value="1"/>
</dbReference>
<gene>
    <name evidence="11" type="primary">argS</name>
    <name evidence="15" type="ORF">COY52_00655</name>
</gene>
<name>A0A2M7SF94_9BACT</name>
<dbReference type="SUPFAM" id="SSF47323">
    <property type="entry name" value="Anticodon-binding domain of a subclass of class I aminoacyl-tRNA synthetases"/>
    <property type="match status" value="1"/>
</dbReference>
<keyword evidence="9 11" id="KW-0030">Aminoacyl-tRNA synthetase</keyword>
<reference evidence="16" key="1">
    <citation type="submission" date="2017-09" db="EMBL/GenBank/DDBJ databases">
        <title>Depth-based differentiation of microbial function through sediment-hosted aquifers and enrichment of novel symbionts in the deep terrestrial subsurface.</title>
        <authorList>
            <person name="Probst A.J."/>
            <person name="Ladd B."/>
            <person name="Jarett J.K."/>
            <person name="Geller-Mcgrath D.E."/>
            <person name="Sieber C.M.K."/>
            <person name="Emerson J.B."/>
            <person name="Anantharaman K."/>
            <person name="Thomas B.C."/>
            <person name="Malmstrom R."/>
            <person name="Stieglmeier M."/>
            <person name="Klingl A."/>
            <person name="Woyke T."/>
            <person name="Ryan C.M."/>
            <person name="Banfield J.F."/>
        </authorList>
    </citation>
    <scope>NUCLEOTIDE SEQUENCE [LARGE SCALE GENOMIC DNA]</scope>
</reference>
<dbReference type="Pfam" id="PF05746">
    <property type="entry name" value="DALR_1"/>
    <property type="match status" value="1"/>
</dbReference>
<dbReference type="InterPro" id="IPR035684">
    <property type="entry name" value="ArgRS_core"/>
</dbReference>
<protein>
    <recommendedName>
        <fullName evidence="11">Arginine--tRNA ligase</fullName>
        <ecNumber evidence="11">6.1.1.19</ecNumber>
    </recommendedName>
    <alternativeName>
        <fullName evidence="11">Arginyl-tRNA synthetase</fullName>
        <shortName evidence="11">ArgRS</shortName>
    </alternativeName>
</protein>
<dbReference type="SUPFAM" id="SSF55190">
    <property type="entry name" value="Arginyl-tRNA synthetase (ArgRS), N-terminal 'additional' domain"/>
    <property type="match status" value="1"/>
</dbReference>
<evidence type="ECO:0000256" key="4">
    <source>
        <dbReference type="ARBA" id="ARBA00022490"/>
    </source>
</evidence>
<dbReference type="InterPro" id="IPR008909">
    <property type="entry name" value="DALR_anticod-bd"/>
</dbReference>
<dbReference type="HAMAP" id="MF_00123">
    <property type="entry name" value="Arg_tRNA_synth"/>
    <property type="match status" value="1"/>
</dbReference>